<dbReference type="Proteomes" id="UP000256326">
    <property type="component" value="Unassembled WGS sequence"/>
</dbReference>
<proteinExistence type="predicted"/>
<protein>
    <submittedName>
        <fullName evidence="2">Uncharacterized protein</fullName>
    </submittedName>
</protein>
<evidence type="ECO:0000256" key="1">
    <source>
        <dbReference type="SAM" id="Phobius"/>
    </source>
</evidence>
<sequence>MLSAVLIINYKKINKMKYIFFAIAFIFWCVITVLSIPLIIPMLILLETNWFDFPEKLLDKC</sequence>
<keyword evidence="1" id="KW-1133">Transmembrane helix</keyword>
<dbReference type="AlphaFoldDB" id="A0A3D9D5M8"/>
<accession>A0A3D9D5M8</accession>
<evidence type="ECO:0000313" key="2">
    <source>
        <dbReference type="EMBL" id="REC73181.1"/>
    </source>
</evidence>
<keyword evidence="1" id="KW-0812">Transmembrane</keyword>
<reference evidence="2 3" key="1">
    <citation type="journal article" date="2006" name="Int. J. Syst. Evol. Microbiol.">
        <title>Chryseobacterium hispanicum sp. nov., isolated from the drinking water distribution system of Sevilla, Spain.</title>
        <authorList>
            <person name="Gallego V."/>
            <person name="Garcia M.T."/>
            <person name="Ventosa A."/>
        </authorList>
    </citation>
    <scope>NUCLEOTIDE SEQUENCE [LARGE SCALE GENOMIC DNA]</scope>
    <source>
        <strain evidence="2 3">KCTC 22104</strain>
    </source>
</reference>
<keyword evidence="1" id="KW-0472">Membrane</keyword>
<name>A0A3D9D5M8_9FLAO</name>
<gene>
    <name evidence="2" type="ORF">DRF58_00020</name>
</gene>
<dbReference type="EMBL" id="QNUG01000001">
    <property type="protein sequence ID" value="REC73181.1"/>
    <property type="molecule type" value="Genomic_DNA"/>
</dbReference>
<organism evidence="2 3">
    <name type="scientific">Epilithonimonas hispanica</name>
    <dbReference type="NCBI Taxonomy" id="358687"/>
    <lineage>
        <taxon>Bacteria</taxon>
        <taxon>Pseudomonadati</taxon>
        <taxon>Bacteroidota</taxon>
        <taxon>Flavobacteriia</taxon>
        <taxon>Flavobacteriales</taxon>
        <taxon>Weeksellaceae</taxon>
        <taxon>Chryseobacterium group</taxon>
        <taxon>Epilithonimonas</taxon>
    </lineage>
</organism>
<comment type="caution">
    <text evidence="2">The sequence shown here is derived from an EMBL/GenBank/DDBJ whole genome shotgun (WGS) entry which is preliminary data.</text>
</comment>
<evidence type="ECO:0000313" key="3">
    <source>
        <dbReference type="Proteomes" id="UP000256326"/>
    </source>
</evidence>
<keyword evidence="3" id="KW-1185">Reference proteome</keyword>
<feature type="transmembrane region" description="Helical" evidence="1">
    <location>
        <begin position="18"/>
        <end position="46"/>
    </location>
</feature>